<dbReference type="Proteomes" id="UP000703269">
    <property type="component" value="Unassembled WGS sequence"/>
</dbReference>
<organism evidence="1 2">
    <name type="scientific">Phanerochaete sordida</name>
    <dbReference type="NCBI Taxonomy" id="48140"/>
    <lineage>
        <taxon>Eukaryota</taxon>
        <taxon>Fungi</taxon>
        <taxon>Dikarya</taxon>
        <taxon>Basidiomycota</taxon>
        <taxon>Agaricomycotina</taxon>
        <taxon>Agaricomycetes</taxon>
        <taxon>Polyporales</taxon>
        <taxon>Phanerochaetaceae</taxon>
        <taxon>Phanerochaete</taxon>
    </lineage>
</organism>
<name>A0A9P3G8A5_9APHY</name>
<evidence type="ECO:0000313" key="2">
    <source>
        <dbReference type="Proteomes" id="UP000703269"/>
    </source>
</evidence>
<gene>
    <name evidence="1" type="ORF">PsYK624_053920</name>
</gene>
<dbReference type="EMBL" id="BPQB01000012">
    <property type="protein sequence ID" value="GJE89295.1"/>
    <property type="molecule type" value="Genomic_DNA"/>
</dbReference>
<comment type="caution">
    <text evidence="1">The sequence shown here is derived from an EMBL/GenBank/DDBJ whole genome shotgun (WGS) entry which is preliminary data.</text>
</comment>
<keyword evidence="2" id="KW-1185">Reference proteome</keyword>
<evidence type="ECO:0008006" key="3">
    <source>
        <dbReference type="Google" id="ProtNLM"/>
    </source>
</evidence>
<dbReference type="AlphaFoldDB" id="A0A9P3G8A5"/>
<evidence type="ECO:0000313" key="1">
    <source>
        <dbReference type="EMBL" id="GJE89295.1"/>
    </source>
</evidence>
<proteinExistence type="predicted"/>
<reference evidence="1 2" key="1">
    <citation type="submission" date="2021-08" db="EMBL/GenBank/DDBJ databases">
        <title>Draft Genome Sequence of Phanerochaete sordida strain YK-624.</title>
        <authorList>
            <person name="Mori T."/>
            <person name="Dohra H."/>
            <person name="Suzuki T."/>
            <person name="Kawagishi H."/>
            <person name="Hirai H."/>
        </authorList>
    </citation>
    <scope>NUCLEOTIDE SEQUENCE [LARGE SCALE GENOMIC DNA]</scope>
    <source>
        <strain evidence="1 2">YK-624</strain>
    </source>
</reference>
<protein>
    <recommendedName>
        <fullName evidence="3">F-box domain-containing protein</fullName>
    </recommendedName>
</protein>
<accession>A0A9P3G8A5</accession>
<sequence length="559" mass="62766">MAAQQDNLVDSNFSTRPRTGGAIFGSLRWQGDPDSLRSSFPIGRLLPELLADVFEWYIITIFNSLRLEAIGMEDIFQGARGLEDQPNPYCWLVIRHVCREWRQISLTYPRLSSYICLTRPECVQDLLSKSADVHLHIYTPQLVPQHSVEAYQKSWTLVSDRLFRAVSADLFIPEEGLHPPVGPGRLPSNMEELRVMYGLGRTRDQRNGPFTITTAPLSKLRACTLIHATFQDVSPFLVPSLRCVNLDLLSASSLGDHAAIISMLNSTPNLEELTLRGIGSDWYQGGMRIGPEGMVVAAPPWSLGKKATLPCLREVLLQGLAGEQHFQVLDHIESPPLQVLDLEASAIACTSLYERIAESINRHVRAMPARSAVISLGKDQDRSPGFVVMIYLWSDCHDITNDLKSSTAVSEARPIFSLCVDFTDESFAAQVIRRLRLPTVTTVLFQERGRTAASMWQMALEIFPGTRELQLEYTFPSWPGYHRTHAPPTALWEEGPNSLVTLLPNLQKVHVYMVRHERVEDRCTDFAALAHALEAHFNMEWEELESDVAGTRGLLSRLL</sequence>
<dbReference type="OrthoDB" id="3181669at2759"/>